<proteinExistence type="predicted"/>
<dbReference type="Proteomes" id="UP001162501">
    <property type="component" value="Chromosome 2"/>
</dbReference>
<accession>A0ACB0EFQ9</accession>
<gene>
    <name evidence="1" type="ORF">MRATA1EN3_LOCUS10770</name>
</gene>
<sequence>MTWVLAVNHWGFEKKSPAIVSLWVSAGPQGGPACNVRVMTAVCCPQAQAPGGSVPAGACAWAQGLVQGGAGRVSAQHAAAWPPLRAEISQEHAPAVEDPLPPVLQIMAVTAVVPFLLSLSFWKRSTWKRRIRACWLQWLESRTRLNIALLSPVGPQEGTGVHKWECPAGAGSQIG</sequence>
<reference evidence="1" key="1">
    <citation type="submission" date="2023-05" db="EMBL/GenBank/DDBJ databases">
        <authorList>
            <consortium name="ELIXIR-Norway"/>
        </authorList>
    </citation>
    <scope>NUCLEOTIDE SEQUENCE</scope>
</reference>
<protein>
    <submittedName>
        <fullName evidence="1">Uncharacterized protein</fullName>
    </submittedName>
</protein>
<evidence type="ECO:0000313" key="1">
    <source>
        <dbReference type="EMBL" id="CAI9699557.1"/>
    </source>
</evidence>
<organism evidence="1 2">
    <name type="scientific">Rangifer tarandus platyrhynchus</name>
    <name type="common">Svalbard reindeer</name>
    <dbReference type="NCBI Taxonomy" id="3082113"/>
    <lineage>
        <taxon>Eukaryota</taxon>
        <taxon>Metazoa</taxon>
        <taxon>Chordata</taxon>
        <taxon>Craniata</taxon>
        <taxon>Vertebrata</taxon>
        <taxon>Euteleostomi</taxon>
        <taxon>Mammalia</taxon>
        <taxon>Eutheria</taxon>
        <taxon>Laurasiatheria</taxon>
        <taxon>Artiodactyla</taxon>
        <taxon>Ruminantia</taxon>
        <taxon>Pecora</taxon>
        <taxon>Cervidae</taxon>
        <taxon>Odocoileinae</taxon>
        <taxon>Rangifer</taxon>
    </lineage>
</organism>
<evidence type="ECO:0000313" key="2">
    <source>
        <dbReference type="Proteomes" id="UP001162501"/>
    </source>
</evidence>
<dbReference type="EMBL" id="OX596086">
    <property type="protein sequence ID" value="CAI9699557.1"/>
    <property type="molecule type" value="Genomic_DNA"/>
</dbReference>
<name>A0ACB0EFQ9_RANTA</name>